<dbReference type="GeneID" id="8506381"/>
<dbReference type="KEGG" id="bgh:BDBG_02078"/>
<dbReference type="Proteomes" id="UP000002038">
    <property type="component" value="Unassembled WGS sequence"/>
</dbReference>
<name>A0A179UCM4_BLAGS</name>
<organism evidence="1 2">
    <name type="scientific">Blastomyces gilchristii (strain SLH14081)</name>
    <name type="common">Blastomyces dermatitidis</name>
    <dbReference type="NCBI Taxonomy" id="559298"/>
    <lineage>
        <taxon>Eukaryota</taxon>
        <taxon>Fungi</taxon>
        <taxon>Dikarya</taxon>
        <taxon>Ascomycota</taxon>
        <taxon>Pezizomycotina</taxon>
        <taxon>Eurotiomycetes</taxon>
        <taxon>Eurotiomycetidae</taxon>
        <taxon>Onygenales</taxon>
        <taxon>Ajellomycetaceae</taxon>
        <taxon>Blastomyces</taxon>
    </lineage>
</organism>
<dbReference type="AlphaFoldDB" id="A0A179UCM4"/>
<protein>
    <submittedName>
        <fullName evidence="1">Uncharacterized protein</fullName>
    </submittedName>
</protein>
<keyword evidence="2" id="KW-1185">Reference proteome</keyword>
<gene>
    <name evidence="1" type="ORF">BDBG_02078</name>
</gene>
<dbReference type="VEuPathDB" id="FungiDB:BDBG_02078"/>
<reference evidence="2" key="1">
    <citation type="journal article" date="2015" name="PLoS Genet.">
        <title>The dynamic genome and transcriptome of the human fungal pathogen Blastomyces and close relative Emmonsia.</title>
        <authorList>
            <person name="Munoz J.F."/>
            <person name="Gauthier G.M."/>
            <person name="Desjardins C.A."/>
            <person name="Gallo J.E."/>
            <person name="Holder J."/>
            <person name="Sullivan T.D."/>
            <person name="Marty A.J."/>
            <person name="Carmen J.C."/>
            <person name="Chen Z."/>
            <person name="Ding L."/>
            <person name="Gujja S."/>
            <person name="Magrini V."/>
            <person name="Misas E."/>
            <person name="Mitreva M."/>
            <person name="Priest M."/>
            <person name="Saif S."/>
            <person name="Whiston E.A."/>
            <person name="Young S."/>
            <person name="Zeng Q."/>
            <person name="Goldman W.E."/>
            <person name="Mardis E.R."/>
            <person name="Taylor J.W."/>
            <person name="McEwen J.G."/>
            <person name="Clay O.K."/>
            <person name="Klein B.S."/>
            <person name="Cuomo C.A."/>
        </authorList>
    </citation>
    <scope>NUCLEOTIDE SEQUENCE [LARGE SCALE GENOMIC DNA]</scope>
    <source>
        <strain evidence="2">SLH14081</strain>
    </source>
</reference>
<dbReference type="RefSeq" id="XP_031576860.1">
    <property type="nucleotide sequence ID" value="XM_031720634.1"/>
</dbReference>
<evidence type="ECO:0000313" key="1">
    <source>
        <dbReference type="EMBL" id="OAT05736.1"/>
    </source>
</evidence>
<proteinExistence type="predicted"/>
<dbReference type="EMBL" id="GG657450">
    <property type="protein sequence ID" value="OAT05736.1"/>
    <property type="molecule type" value="Genomic_DNA"/>
</dbReference>
<evidence type="ECO:0000313" key="2">
    <source>
        <dbReference type="Proteomes" id="UP000002038"/>
    </source>
</evidence>
<accession>A0A179UCM4</accession>
<sequence>MEFNGYSRRSTDTLFGCGACMYPVYRFLVFPRWLSVNCYATHGQFKFEHSCRVRRNLFGVTPQQLHCFLSLVPRRISQALQPKQSSGSNIMTLRIGSPLSIHLGLANLAPPSA</sequence>